<dbReference type="RefSeq" id="WP_187686758.1">
    <property type="nucleotide sequence ID" value="NZ_AP023396.1"/>
</dbReference>
<evidence type="ECO:0000313" key="4">
    <source>
        <dbReference type="EMBL" id="BCK53166.1"/>
    </source>
</evidence>
<dbReference type="Proteomes" id="UP000516173">
    <property type="component" value="Chromosome"/>
</dbReference>
<reference evidence="4 5" key="1">
    <citation type="submission" date="2020-08" db="EMBL/GenBank/DDBJ databases">
        <title>Genome Sequencing of Nocardia wallacei strain FMUON74 and assembly.</title>
        <authorList>
            <person name="Toyokawa M."/>
            <person name="Uesaka K."/>
        </authorList>
    </citation>
    <scope>NUCLEOTIDE SEQUENCE [LARGE SCALE GENOMIC DNA]</scope>
    <source>
        <strain evidence="4 5">FMUON74</strain>
    </source>
</reference>
<sequence>MTASNTMSRLSRTGVRLLASALVTAGLVATLSGCNATLAGTALPGEVDIRKLDVGSYPIEPVDIYEDYRPAFFQMDDVAAMRLADYVATAEDVDPRMTFGSDAQSFTSGAMDSLVGRPDVAEAIAKRNKMMYGFKSEGADRSTFILDSGWPTVSRGTPDASTANLLVMQFPDGESAQRAADEFYAADFDANKEGNQPLTLAKYPKAHAHWRPGVATARSFVAQGPYVVGVVVTVPKPDPAALTALTEKAFDTQLPLLDQVKPVSDEEALHLPWDQDHILSRTLNPDEVYKPGIGAYPGIYGRRGVLHHMSDRAQARKTFEAIGADRFAMTDAALLARAKDAASAKKAVTEPLVISGMTRKADPPPNVPDSACVENRTGSGNSAQSRVKRFTCIVAYRQYVSFLNAAQLLDAQQRAAAQYALLANSQWQP</sequence>
<organism evidence="4 5">
    <name type="scientific">Nocardia wallacei</name>
    <dbReference type="NCBI Taxonomy" id="480035"/>
    <lineage>
        <taxon>Bacteria</taxon>
        <taxon>Bacillati</taxon>
        <taxon>Actinomycetota</taxon>
        <taxon>Actinomycetes</taxon>
        <taxon>Mycobacteriales</taxon>
        <taxon>Nocardiaceae</taxon>
        <taxon>Nocardia</taxon>
    </lineage>
</organism>
<keyword evidence="1" id="KW-0732">Signal</keyword>
<evidence type="ECO:0000259" key="2">
    <source>
        <dbReference type="Pfam" id="PF24088"/>
    </source>
</evidence>
<dbReference type="EMBL" id="AP023396">
    <property type="protein sequence ID" value="BCK53166.1"/>
    <property type="molecule type" value="Genomic_DNA"/>
</dbReference>
<dbReference type="Pfam" id="PF24088">
    <property type="entry name" value="DUF7373"/>
    <property type="match status" value="1"/>
</dbReference>
<dbReference type="InterPro" id="IPR055797">
    <property type="entry name" value="DUF7373"/>
</dbReference>
<name>A0A7G1KF30_9NOCA</name>
<dbReference type="KEGG" id="nwl:NWFMUON74_09380"/>
<evidence type="ECO:0000256" key="1">
    <source>
        <dbReference type="SAM" id="SignalP"/>
    </source>
</evidence>
<protein>
    <submittedName>
        <fullName evidence="4">Uncharacterized protein</fullName>
    </submittedName>
</protein>
<keyword evidence="5" id="KW-1185">Reference proteome</keyword>
<feature type="signal peptide" evidence="1">
    <location>
        <begin position="1"/>
        <end position="25"/>
    </location>
</feature>
<evidence type="ECO:0000259" key="3">
    <source>
        <dbReference type="Pfam" id="PF24092"/>
    </source>
</evidence>
<accession>A0A7G1KF30</accession>
<dbReference type="Pfam" id="PF24092">
    <property type="entry name" value="DUF7373_C"/>
    <property type="match status" value="1"/>
</dbReference>
<dbReference type="GeneID" id="80345555"/>
<dbReference type="AlphaFoldDB" id="A0A7G1KF30"/>
<feature type="chain" id="PRO_5038559944" evidence="1">
    <location>
        <begin position="26"/>
        <end position="429"/>
    </location>
</feature>
<dbReference type="InterPro" id="IPR056463">
    <property type="entry name" value="DUF7373_C"/>
</dbReference>
<proteinExistence type="predicted"/>
<gene>
    <name evidence="4" type="ORF">NWFMUON74_09380</name>
</gene>
<evidence type="ECO:0000313" key="5">
    <source>
        <dbReference type="Proteomes" id="UP000516173"/>
    </source>
</evidence>
<feature type="domain" description="DUF7373" evidence="3">
    <location>
        <begin position="279"/>
        <end position="425"/>
    </location>
</feature>
<feature type="domain" description="DUF7373" evidence="2">
    <location>
        <begin position="69"/>
        <end position="273"/>
    </location>
</feature>